<feature type="compositionally biased region" description="Low complexity" evidence="1">
    <location>
        <begin position="212"/>
        <end position="228"/>
    </location>
</feature>
<organism evidence="2 3">
    <name type="scientific">Tetrahymena thermophila (strain SB210)</name>
    <dbReference type="NCBI Taxonomy" id="312017"/>
    <lineage>
        <taxon>Eukaryota</taxon>
        <taxon>Sar</taxon>
        <taxon>Alveolata</taxon>
        <taxon>Ciliophora</taxon>
        <taxon>Intramacronucleata</taxon>
        <taxon>Oligohymenophorea</taxon>
        <taxon>Hymenostomatida</taxon>
        <taxon>Tetrahymenina</taxon>
        <taxon>Tetrahymenidae</taxon>
        <taxon>Tetrahymena</taxon>
    </lineage>
</organism>
<accession>I7M6N2</accession>
<keyword evidence="3" id="KW-1185">Reference proteome</keyword>
<feature type="compositionally biased region" description="Low complexity" evidence="1">
    <location>
        <begin position="863"/>
        <end position="874"/>
    </location>
</feature>
<dbReference type="OrthoDB" id="292992at2759"/>
<feature type="region of interest" description="Disordered" evidence="1">
    <location>
        <begin position="846"/>
        <end position="874"/>
    </location>
</feature>
<dbReference type="AlphaFoldDB" id="I7M6N2"/>
<protein>
    <submittedName>
        <fullName evidence="2">Uncharacterized protein</fullName>
    </submittedName>
</protein>
<feature type="region of interest" description="Disordered" evidence="1">
    <location>
        <begin position="353"/>
        <end position="427"/>
    </location>
</feature>
<evidence type="ECO:0000313" key="2">
    <source>
        <dbReference type="EMBL" id="EAR85520.2"/>
    </source>
</evidence>
<feature type="region of interest" description="Disordered" evidence="1">
    <location>
        <begin position="210"/>
        <end position="231"/>
    </location>
</feature>
<dbReference type="KEGG" id="tet:TTHERM_00442700"/>
<evidence type="ECO:0000256" key="1">
    <source>
        <dbReference type="SAM" id="MobiDB-lite"/>
    </source>
</evidence>
<feature type="compositionally biased region" description="Low complexity" evidence="1">
    <location>
        <begin position="413"/>
        <end position="424"/>
    </location>
</feature>
<dbReference type="InParanoid" id="I7M6N2"/>
<dbReference type="RefSeq" id="XP_001033183.2">
    <property type="nucleotide sequence ID" value="XM_001033183.2"/>
</dbReference>
<dbReference type="Proteomes" id="UP000009168">
    <property type="component" value="Unassembled WGS sequence"/>
</dbReference>
<feature type="region of interest" description="Disordered" evidence="1">
    <location>
        <begin position="72"/>
        <end position="94"/>
    </location>
</feature>
<feature type="compositionally biased region" description="Basic and acidic residues" evidence="1">
    <location>
        <begin position="353"/>
        <end position="366"/>
    </location>
</feature>
<evidence type="ECO:0000313" key="3">
    <source>
        <dbReference type="Proteomes" id="UP000009168"/>
    </source>
</evidence>
<dbReference type="EMBL" id="GG662665">
    <property type="protein sequence ID" value="EAR85520.2"/>
    <property type="molecule type" value="Genomic_DNA"/>
</dbReference>
<feature type="compositionally biased region" description="Polar residues" evidence="1">
    <location>
        <begin position="367"/>
        <end position="392"/>
    </location>
</feature>
<reference evidence="3" key="1">
    <citation type="journal article" date="2006" name="PLoS Biol.">
        <title>Macronuclear genome sequence of the ciliate Tetrahymena thermophila, a model eukaryote.</title>
        <authorList>
            <person name="Eisen J.A."/>
            <person name="Coyne R.S."/>
            <person name="Wu M."/>
            <person name="Wu D."/>
            <person name="Thiagarajan M."/>
            <person name="Wortman J.R."/>
            <person name="Badger J.H."/>
            <person name="Ren Q."/>
            <person name="Amedeo P."/>
            <person name="Jones K.M."/>
            <person name="Tallon L.J."/>
            <person name="Delcher A.L."/>
            <person name="Salzberg S.L."/>
            <person name="Silva J.C."/>
            <person name="Haas B.J."/>
            <person name="Majoros W.H."/>
            <person name="Farzad M."/>
            <person name="Carlton J.M."/>
            <person name="Smith R.K. Jr."/>
            <person name="Garg J."/>
            <person name="Pearlman R.E."/>
            <person name="Karrer K.M."/>
            <person name="Sun L."/>
            <person name="Manning G."/>
            <person name="Elde N.C."/>
            <person name="Turkewitz A.P."/>
            <person name="Asai D.J."/>
            <person name="Wilkes D.E."/>
            <person name="Wang Y."/>
            <person name="Cai H."/>
            <person name="Collins K."/>
            <person name="Stewart B.A."/>
            <person name="Lee S.R."/>
            <person name="Wilamowska K."/>
            <person name="Weinberg Z."/>
            <person name="Ruzzo W.L."/>
            <person name="Wloga D."/>
            <person name="Gaertig J."/>
            <person name="Frankel J."/>
            <person name="Tsao C.-C."/>
            <person name="Gorovsky M.A."/>
            <person name="Keeling P.J."/>
            <person name="Waller R.F."/>
            <person name="Patron N.J."/>
            <person name="Cherry J.M."/>
            <person name="Stover N.A."/>
            <person name="Krieger C.J."/>
            <person name="del Toro C."/>
            <person name="Ryder H.F."/>
            <person name="Williamson S.C."/>
            <person name="Barbeau R.A."/>
            <person name="Hamilton E.P."/>
            <person name="Orias E."/>
        </authorList>
    </citation>
    <scope>NUCLEOTIDE SEQUENCE [LARGE SCALE GENOMIC DNA]</scope>
    <source>
        <strain evidence="3">SB210</strain>
    </source>
</reference>
<name>I7M6N2_TETTS</name>
<feature type="region of interest" description="Disordered" evidence="1">
    <location>
        <begin position="101"/>
        <end position="120"/>
    </location>
</feature>
<gene>
    <name evidence="2" type="ORF">TTHERM_00442700</name>
</gene>
<proteinExistence type="predicted"/>
<sequence length="938" mass="109182">MSLTIIYRKLQELKEKEKKIQDFYDPVKVHKFQHPHIQDLRDDYQEDIQNYGFSRFAFKEENEASLDEKDAIKQSSTHQHNRVVSPKGNISQYNSNIKPQSAQIRPTTAKKPNSEGGVSFQNQLISPKSVTSSIRPTTANKFAPDATVQSEFQMTKTLQSQYLNSMRPQTAALQSNLNSGQAIRNIQSANQYKGYDTINDRVFIQEQEEYQTQEGQQENQDQNNQGQEVGKKIKHWKFTKKYDTNGKQAVRNQSALRKIVMEGQDGQEEMIDDEEIQQVQEKAMENRLNGQKIFITKDGHVLENRENHELNILRKYSPSEREKINFLDSFQSQKKFLSQGEIQFKKIYSHQVAEKKQDSQQDKKQSTNENLNTDPSQKGVSSSIRINTNQSGQKKRNDRPQTAVAFSNTGTENSQKNKNSSQNKTGIQFKKRIFSSRPYSASNEQIKLFLEEDQKLFNIKKIKSAVLDKNGPSKFFTGNEYSSLEQTEWNFPNLQKDFSFKVEVIDMKTMNFVKFDNVKIINSQLVHTTYKEEQVQINFEKIFTLLGKQHQPTHAMTSPQSFFHVLIYQKLSSDEETILFEKFIFKGTIQQSLDFGSQNILFLYYIRYLLCFDPTDIEFKSIYNNSLYILEKKRTIPQPLYKYLSLLQMKAIYVEDLNQKTYQFHIFPQLQSQLLVEESSMNVLYQHNKSPVKEWESTDLKHSSYNYHSSAFNGQMNENENMGNYQTKRPTTAIPYQNQNNQNYQWNSAQIDNNIQYSNTHYNTHHSQLQSPQQKQQQQKQLPFFNQQIQYSSSQSQLNTQQIISKYQHNQLPHHSLPNSNLLQNNFINQQLQKPSLPLDYIKNGQQKQGLRPKTAVSKGIRSPSASSLSGLNSGNLTEGQKRHQLHNQMLQLSEHLRNDGKKYEKNVKGFSSPMFIKGQQVKPSFNKDTGIYFVNQH</sequence>
<dbReference type="GeneID" id="7837536"/>